<proteinExistence type="predicted"/>
<dbReference type="SUPFAM" id="SSF51735">
    <property type="entry name" value="NAD(P)-binding Rossmann-fold domains"/>
    <property type="match status" value="1"/>
</dbReference>
<dbReference type="Proteomes" id="UP000799423">
    <property type="component" value="Unassembled WGS sequence"/>
</dbReference>
<evidence type="ECO:0000313" key="4">
    <source>
        <dbReference type="EMBL" id="KAF2855442.1"/>
    </source>
</evidence>
<dbReference type="AlphaFoldDB" id="A0A6A7BJM9"/>
<dbReference type="Pfam" id="PF02826">
    <property type="entry name" value="2-Hacid_dh_C"/>
    <property type="match status" value="2"/>
</dbReference>
<evidence type="ECO:0000259" key="3">
    <source>
        <dbReference type="Pfam" id="PF02826"/>
    </source>
</evidence>
<dbReference type="InterPro" id="IPR036291">
    <property type="entry name" value="NAD(P)-bd_dom_sf"/>
</dbReference>
<sequence>MGGGADLPLRERKEANGSNEKELVLCALPWPEEGARKGVQALKDAFEDVEVEYFQTIHKNGKAENIEIPEDLLTRASYLATLFWLPSQPSALPNTQFIQFYSAGTNHVAQHPIYTDSKIPLCSANGVHGPQIAEWVIMMDLVYSHNYTKLYDLQQKKEWKQSVGMNVSDRVGKRVGILGYGSIGRQVARVAKAMGMDVIAYTASPRKTPESKHDNGYIVPGTGDPKGELPSAWYSGTNKEDVHEFLKQEIDLLVVAVPLTKSTTHFLSTPEFGILHKSNPRGTYVTNIARGQIIDQKALIAALEKGLIRGAALDVTDPEPLPADDPLWTAPNVLITPHVSGSSDMYADRAFELLIENIKRKRSGGKLINEVNRERGY</sequence>
<evidence type="ECO:0000313" key="5">
    <source>
        <dbReference type="Proteomes" id="UP000799423"/>
    </source>
</evidence>
<keyword evidence="5" id="KW-1185">Reference proteome</keyword>
<feature type="domain" description="D-isomer specific 2-hydroxyacid dehydrogenase NAD-binding" evidence="3">
    <location>
        <begin position="236"/>
        <end position="340"/>
    </location>
</feature>
<dbReference type="PANTHER" id="PTHR43333:SF1">
    <property type="entry name" value="D-ISOMER SPECIFIC 2-HYDROXYACID DEHYDROGENASE NAD-BINDING DOMAIN-CONTAINING PROTEIN"/>
    <property type="match status" value="1"/>
</dbReference>
<dbReference type="Gene3D" id="3.40.50.720">
    <property type="entry name" value="NAD(P)-binding Rossmann-like Domain"/>
    <property type="match status" value="2"/>
</dbReference>
<reference evidence="4" key="1">
    <citation type="submission" date="2020-01" db="EMBL/GenBank/DDBJ databases">
        <authorList>
            <consortium name="DOE Joint Genome Institute"/>
            <person name="Haridas S."/>
            <person name="Albert R."/>
            <person name="Binder M."/>
            <person name="Bloem J."/>
            <person name="Labutti K."/>
            <person name="Salamov A."/>
            <person name="Andreopoulos B."/>
            <person name="Baker S.E."/>
            <person name="Barry K."/>
            <person name="Bills G."/>
            <person name="Bluhm B.H."/>
            <person name="Cannon C."/>
            <person name="Castanera R."/>
            <person name="Culley D.E."/>
            <person name="Daum C."/>
            <person name="Ezra D."/>
            <person name="Gonzalez J.B."/>
            <person name="Henrissat B."/>
            <person name="Kuo A."/>
            <person name="Liang C."/>
            <person name="Lipzen A."/>
            <person name="Lutzoni F."/>
            <person name="Magnuson J."/>
            <person name="Mondo S."/>
            <person name="Nolan M."/>
            <person name="Ohm R."/>
            <person name="Pangilinan J."/>
            <person name="Park H.-J."/>
            <person name="Ramirez L."/>
            <person name="Alfaro M."/>
            <person name="Sun H."/>
            <person name="Tritt A."/>
            <person name="Yoshinaga Y."/>
            <person name="Zwiers L.-H."/>
            <person name="Turgeon B.G."/>
            <person name="Goodwin S.B."/>
            <person name="Spatafora J.W."/>
            <person name="Crous P.W."/>
            <person name="Grigoriev I.V."/>
        </authorList>
    </citation>
    <scope>NUCLEOTIDE SEQUENCE</scope>
    <source>
        <strain evidence="4">IPT5</strain>
    </source>
</reference>
<dbReference type="GO" id="GO:0016491">
    <property type="term" value="F:oxidoreductase activity"/>
    <property type="evidence" value="ECO:0007669"/>
    <property type="project" value="UniProtKB-KW"/>
</dbReference>
<keyword evidence="2" id="KW-0520">NAD</keyword>
<dbReference type="EMBL" id="MU006290">
    <property type="protein sequence ID" value="KAF2855442.1"/>
    <property type="molecule type" value="Genomic_DNA"/>
</dbReference>
<keyword evidence="1" id="KW-0560">Oxidoreductase</keyword>
<dbReference type="OrthoDB" id="298012at2759"/>
<protein>
    <recommendedName>
        <fullName evidence="3">D-isomer specific 2-hydroxyacid dehydrogenase NAD-binding domain-containing protein</fullName>
    </recommendedName>
</protein>
<name>A0A6A7BJM9_9PLEO</name>
<organism evidence="4 5">
    <name type="scientific">Plenodomus tracheiphilus IPT5</name>
    <dbReference type="NCBI Taxonomy" id="1408161"/>
    <lineage>
        <taxon>Eukaryota</taxon>
        <taxon>Fungi</taxon>
        <taxon>Dikarya</taxon>
        <taxon>Ascomycota</taxon>
        <taxon>Pezizomycotina</taxon>
        <taxon>Dothideomycetes</taxon>
        <taxon>Pleosporomycetidae</taxon>
        <taxon>Pleosporales</taxon>
        <taxon>Pleosporineae</taxon>
        <taxon>Leptosphaeriaceae</taxon>
        <taxon>Plenodomus</taxon>
    </lineage>
</organism>
<dbReference type="GO" id="GO:0051287">
    <property type="term" value="F:NAD binding"/>
    <property type="evidence" value="ECO:0007669"/>
    <property type="project" value="InterPro"/>
</dbReference>
<dbReference type="PANTHER" id="PTHR43333">
    <property type="entry name" value="2-HACID_DH_C DOMAIN-CONTAINING PROTEIN"/>
    <property type="match status" value="1"/>
</dbReference>
<dbReference type="CDD" id="cd12163">
    <property type="entry name" value="2-Hacid_dh_5"/>
    <property type="match status" value="1"/>
</dbReference>
<accession>A0A6A7BJM9</accession>
<gene>
    <name evidence="4" type="ORF">T440DRAFT_463846</name>
</gene>
<dbReference type="PROSITE" id="PS00065">
    <property type="entry name" value="D_2_HYDROXYACID_DH_1"/>
    <property type="match status" value="1"/>
</dbReference>
<evidence type="ECO:0000256" key="2">
    <source>
        <dbReference type="ARBA" id="ARBA00023027"/>
    </source>
</evidence>
<dbReference type="InterPro" id="IPR029752">
    <property type="entry name" value="D-isomer_DH_CS1"/>
</dbReference>
<feature type="domain" description="D-isomer specific 2-hydroxyacid dehydrogenase NAD-binding" evidence="3">
    <location>
        <begin position="141"/>
        <end position="211"/>
    </location>
</feature>
<evidence type="ECO:0000256" key="1">
    <source>
        <dbReference type="ARBA" id="ARBA00023002"/>
    </source>
</evidence>
<dbReference type="InterPro" id="IPR006140">
    <property type="entry name" value="D-isomer_DH_NAD-bd"/>
</dbReference>